<reference evidence="5" key="1">
    <citation type="submission" date="2021-07" db="EMBL/GenBank/DDBJ databases">
        <title>Draft genome of Mortierella alpina, strain LL118, isolated from an aspen leaf litter sample.</title>
        <authorList>
            <person name="Yang S."/>
            <person name="Vinatzer B.A."/>
        </authorList>
    </citation>
    <scope>NUCLEOTIDE SEQUENCE</scope>
    <source>
        <strain evidence="5">LL118</strain>
    </source>
</reference>
<protein>
    <recommendedName>
        <fullName evidence="4">RING-type domain-containing protein</fullName>
    </recommendedName>
</protein>
<dbReference type="EMBL" id="JAIFTL010000730">
    <property type="protein sequence ID" value="KAG9319070.1"/>
    <property type="molecule type" value="Genomic_DNA"/>
</dbReference>
<feature type="domain" description="RING-type" evidence="4">
    <location>
        <begin position="142"/>
        <end position="187"/>
    </location>
</feature>
<comment type="caution">
    <text evidence="5">The sequence shown here is derived from an EMBL/GenBank/DDBJ whole genome shotgun (WGS) entry which is preliminary data.</text>
</comment>
<keyword evidence="2" id="KW-0862">Zinc</keyword>
<sequence>MGNTSTKDKTDHVDGGELLPHGIYTGPQDYDFRIVQRLILQRKLAPFYKGLEDWDDSEDAQEEKEKQQQLLQQQQQRQRATTATRASSSSSSNTSTGHSHSYSQSSGHNVARGSSSSHAHADRHLTEAEREKKRLYQGAIECPICFLYYPRNTNRTRCCDKPICTECFVQIKRLESAATESPACPYCVEPHFGIIYSPALLSTGLMSPSPSMTGQTVGGTSMSVSSSNNSIERGPDTQAPSSPSTRRRSTSHKSPEVVSADDLRPDWNRRILAAAQRQPGSRRASTSSSMTNATFGLGRRWAAGRQAGTNSRRSNSSAAAGDYSGYLTAMRNMGADLEELMIMEAMRQSLQDEQDRQAREASTTATADSPSQASQRSRTESGSGTEDGSRASRASRGSGTPSSATVDQAGSSSLAREAQVTLPIRNDQGPDSDSEASISEPESDQDSPALLHNRAIRYASATIPARPSPVEASTPKHRAQEGAIQPSEAV</sequence>
<dbReference type="PANTHER" id="PTHR31315:SF1">
    <property type="entry name" value="PROTEIN SIP5"/>
    <property type="match status" value="1"/>
</dbReference>
<feature type="region of interest" description="Disordered" evidence="3">
    <location>
        <begin position="349"/>
        <end position="490"/>
    </location>
</feature>
<dbReference type="PROSITE" id="PS50089">
    <property type="entry name" value="ZF_RING_2"/>
    <property type="match status" value="1"/>
</dbReference>
<feature type="compositionally biased region" description="Low complexity" evidence="3">
    <location>
        <begin position="68"/>
        <end position="108"/>
    </location>
</feature>
<name>A0A9P7ZWY4_MORAP</name>
<feature type="region of interest" description="Disordered" evidence="3">
    <location>
        <begin position="55"/>
        <end position="130"/>
    </location>
</feature>
<evidence type="ECO:0000256" key="3">
    <source>
        <dbReference type="SAM" id="MobiDB-lite"/>
    </source>
</evidence>
<comment type="similarity">
    <text evidence="1">Belongs to the SIP5 family.</text>
</comment>
<evidence type="ECO:0000256" key="2">
    <source>
        <dbReference type="PROSITE-ProRule" id="PRU00175"/>
    </source>
</evidence>
<dbReference type="InterPro" id="IPR001841">
    <property type="entry name" value="Znf_RING"/>
</dbReference>
<accession>A0A9P7ZWY4</accession>
<evidence type="ECO:0000313" key="6">
    <source>
        <dbReference type="Proteomes" id="UP000717515"/>
    </source>
</evidence>
<proteinExistence type="inferred from homology"/>
<dbReference type="PANTHER" id="PTHR31315">
    <property type="entry name" value="PROTEIN SIP5"/>
    <property type="match status" value="1"/>
</dbReference>
<gene>
    <name evidence="5" type="ORF">KVV02_000355</name>
</gene>
<feature type="compositionally biased region" description="Basic and acidic residues" evidence="3">
    <location>
        <begin position="119"/>
        <end position="130"/>
    </location>
</feature>
<organism evidence="5 6">
    <name type="scientific">Mortierella alpina</name>
    <name type="common">Oleaginous fungus</name>
    <name type="synonym">Mortierella renispora</name>
    <dbReference type="NCBI Taxonomy" id="64518"/>
    <lineage>
        <taxon>Eukaryota</taxon>
        <taxon>Fungi</taxon>
        <taxon>Fungi incertae sedis</taxon>
        <taxon>Mucoromycota</taxon>
        <taxon>Mortierellomycotina</taxon>
        <taxon>Mortierellomycetes</taxon>
        <taxon>Mortierellales</taxon>
        <taxon>Mortierellaceae</taxon>
        <taxon>Mortierella</taxon>
    </lineage>
</organism>
<feature type="region of interest" description="Disordered" evidence="3">
    <location>
        <begin position="210"/>
        <end position="320"/>
    </location>
</feature>
<dbReference type="GO" id="GO:0008270">
    <property type="term" value="F:zinc ion binding"/>
    <property type="evidence" value="ECO:0007669"/>
    <property type="project" value="UniProtKB-KW"/>
</dbReference>
<keyword evidence="2" id="KW-0863">Zinc-finger</keyword>
<keyword evidence="2" id="KW-0479">Metal-binding</keyword>
<feature type="compositionally biased region" description="Basic and acidic residues" evidence="3">
    <location>
        <begin position="1"/>
        <end position="15"/>
    </location>
</feature>
<dbReference type="GO" id="GO:0005737">
    <property type="term" value="C:cytoplasm"/>
    <property type="evidence" value="ECO:0007669"/>
    <property type="project" value="TreeGrafter"/>
</dbReference>
<dbReference type="Proteomes" id="UP000717515">
    <property type="component" value="Unassembled WGS sequence"/>
</dbReference>
<dbReference type="CDD" id="cd24139">
    <property type="entry name" value="SIP5-like"/>
    <property type="match status" value="1"/>
</dbReference>
<evidence type="ECO:0000313" key="5">
    <source>
        <dbReference type="EMBL" id="KAG9319070.1"/>
    </source>
</evidence>
<feature type="compositionally biased region" description="Low complexity" evidence="3">
    <location>
        <begin position="310"/>
        <end position="320"/>
    </location>
</feature>
<feature type="compositionally biased region" description="Low complexity" evidence="3">
    <location>
        <begin position="391"/>
        <end position="405"/>
    </location>
</feature>
<feature type="compositionally biased region" description="Low complexity" evidence="3">
    <location>
        <begin position="211"/>
        <end position="230"/>
    </location>
</feature>
<evidence type="ECO:0000259" key="4">
    <source>
        <dbReference type="PROSITE" id="PS50089"/>
    </source>
</evidence>
<feature type="compositionally biased region" description="Polar residues" evidence="3">
    <location>
        <begin position="283"/>
        <end position="294"/>
    </location>
</feature>
<feature type="region of interest" description="Disordered" evidence="3">
    <location>
        <begin position="1"/>
        <end position="20"/>
    </location>
</feature>
<evidence type="ECO:0000256" key="1">
    <source>
        <dbReference type="ARBA" id="ARBA00010402"/>
    </source>
</evidence>
<feature type="compositionally biased region" description="Polar residues" evidence="3">
    <location>
        <begin position="360"/>
        <end position="386"/>
    </location>
</feature>
<dbReference type="AlphaFoldDB" id="A0A9P7ZWY4"/>
<dbReference type="InterPro" id="IPR039301">
    <property type="entry name" value="Sip5/DA2"/>
</dbReference>